<accession>A0A7G7WZ65</accession>
<keyword evidence="1" id="KW-0646">Protease inhibitor</keyword>
<dbReference type="SUPFAM" id="SSF100895">
    <property type="entry name" value="Kazal-type serine protease inhibitors"/>
    <property type="match status" value="1"/>
</dbReference>
<dbReference type="Gene3D" id="3.30.60.30">
    <property type="match status" value="1"/>
</dbReference>
<evidence type="ECO:0000256" key="5">
    <source>
        <dbReference type="SAM" id="SignalP"/>
    </source>
</evidence>
<evidence type="ECO:0000256" key="2">
    <source>
        <dbReference type="ARBA" id="ARBA00022900"/>
    </source>
</evidence>
<name>A0A7G7WZ65_9CNID</name>
<feature type="compositionally biased region" description="Basic and acidic residues" evidence="4">
    <location>
        <begin position="142"/>
        <end position="171"/>
    </location>
</feature>
<dbReference type="SMART" id="SM00274">
    <property type="entry name" value="FOLN"/>
    <property type="match status" value="1"/>
</dbReference>
<dbReference type="InterPro" id="IPR050653">
    <property type="entry name" value="Prot_Inhib_GrowthFact_Antg"/>
</dbReference>
<dbReference type="InterPro" id="IPR002350">
    <property type="entry name" value="Kazal_dom"/>
</dbReference>
<dbReference type="PANTHER" id="PTHR10913:SF45">
    <property type="entry name" value="FOLLISTATIN, ISOFORM A-RELATED"/>
    <property type="match status" value="1"/>
</dbReference>
<dbReference type="CDD" id="cd00104">
    <property type="entry name" value="KAZAL_FS"/>
    <property type="match status" value="1"/>
</dbReference>
<dbReference type="EMBL" id="MT747620">
    <property type="protein sequence ID" value="QNH72554.1"/>
    <property type="molecule type" value="mRNA"/>
</dbReference>
<feature type="domain" description="Kazal-like" evidence="6">
    <location>
        <begin position="43"/>
        <end position="97"/>
    </location>
</feature>
<proteinExistence type="evidence at transcript level"/>
<evidence type="ECO:0000313" key="7">
    <source>
        <dbReference type="EMBL" id="QNH72554.1"/>
    </source>
</evidence>
<evidence type="ECO:0000256" key="4">
    <source>
        <dbReference type="SAM" id="MobiDB-lite"/>
    </source>
</evidence>
<evidence type="ECO:0000256" key="3">
    <source>
        <dbReference type="ARBA" id="ARBA00023157"/>
    </source>
</evidence>
<evidence type="ECO:0000259" key="6">
    <source>
        <dbReference type="PROSITE" id="PS51465"/>
    </source>
</evidence>
<evidence type="ECO:0000256" key="1">
    <source>
        <dbReference type="ARBA" id="ARBA00022690"/>
    </source>
</evidence>
<dbReference type="InterPro" id="IPR036058">
    <property type="entry name" value="Kazal_dom_sf"/>
</dbReference>
<dbReference type="PROSITE" id="PS51465">
    <property type="entry name" value="KAZAL_2"/>
    <property type="match status" value="1"/>
</dbReference>
<dbReference type="InterPro" id="IPR003645">
    <property type="entry name" value="Fol_N"/>
</dbReference>
<feature type="chain" id="PRO_5033590175" evidence="5">
    <location>
        <begin position="21"/>
        <end position="328"/>
    </location>
</feature>
<feature type="region of interest" description="Disordered" evidence="4">
    <location>
        <begin position="142"/>
        <end position="173"/>
    </location>
</feature>
<reference evidence="7" key="2">
    <citation type="submission" date="2020-07" db="EMBL/GenBank/DDBJ databases">
        <authorList>
            <person name="Klompen A.L."/>
            <person name="Macrander J."/>
            <person name="Reitzel A.M."/>
            <person name="Stampar S.N."/>
        </authorList>
    </citation>
    <scope>NUCLEOTIDE SEQUENCE</scope>
</reference>
<keyword evidence="3" id="KW-1015">Disulfide bond</keyword>
<dbReference type="SMART" id="SM00280">
    <property type="entry name" value="KAZAL"/>
    <property type="match status" value="1"/>
</dbReference>
<keyword evidence="5" id="KW-0732">Signal</keyword>
<keyword evidence="2" id="KW-0722">Serine protease inhibitor</keyword>
<reference evidence="7" key="1">
    <citation type="journal article" date="2020" name="Mar. Drugs">
        <title>Transcriptomic Analysis of Four Cerianthid (Cnidaria, Ceriantharia) Venoms.</title>
        <authorList>
            <person name="Klompen A.M.L."/>
            <person name="Macrander J."/>
            <person name="Reitzel A.M."/>
            <person name="Stampar S.N."/>
        </authorList>
    </citation>
    <scope>NUCLEOTIDE SEQUENCE</scope>
</reference>
<dbReference type="PANTHER" id="PTHR10913">
    <property type="entry name" value="FOLLISTATIN-RELATED"/>
    <property type="match status" value="1"/>
</dbReference>
<dbReference type="GO" id="GO:0005576">
    <property type="term" value="C:extracellular region"/>
    <property type="evidence" value="ECO:0007669"/>
    <property type="project" value="TreeGrafter"/>
</dbReference>
<organism evidence="7">
    <name type="scientific">Pachycerianthus borealis</name>
    <dbReference type="NCBI Taxonomy" id="2736680"/>
    <lineage>
        <taxon>Eukaryota</taxon>
        <taxon>Metazoa</taxon>
        <taxon>Cnidaria</taxon>
        <taxon>Anthozoa</taxon>
        <taxon>Ceriantharia</taxon>
        <taxon>Spirularia</taxon>
        <taxon>Cerianthidae</taxon>
        <taxon>Pachycerianthus</taxon>
    </lineage>
</organism>
<dbReference type="AlphaFoldDB" id="A0A7G7WZ65"/>
<protein>
    <submittedName>
        <fullName evidence="7">Toxin candidate TRINITY_DN27059_c0_g1_i2</fullName>
    </submittedName>
</protein>
<dbReference type="Pfam" id="PF07648">
    <property type="entry name" value="Kazal_2"/>
    <property type="match status" value="1"/>
</dbReference>
<dbReference type="EMBL" id="MT747555">
    <property type="protein sequence ID" value="QNH72489.1"/>
    <property type="molecule type" value="mRNA"/>
</dbReference>
<feature type="signal peptide" evidence="5">
    <location>
        <begin position="1"/>
        <end position="20"/>
    </location>
</feature>
<sequence>MAKFVFFAALILFLVLENDGASVGSNTCGDEECKFGSYCSLSASGEPKCVCPMICTMEYRPVCGSDGNTYGNLCNLKVKSCQQKKFITVIKEGACSDDDELKQRIAEDESELESEQFNNPPYLDAELMNTLNPEGKMSKFEEVEEDKKPYPMKGVDEKTEPIPTKSDKDRLLTSPDSARDMIQAEINRLAWKYSEQLPGIELLKLPAVEFLELYSETELAGDILCILTQIEIVVPQVQEALDEFIARYGEEIGVYSLKDFEITNEGSGSGDGSGIVQSECPVVEVPYGAGEVEMMNLEGDAMTELSYFVETLLLSEISLYASLKSKYI</sequence>
<dbReference type="FunFam" id="3.30.60.30:FF:000024">
    <property type="entry name" value="Transmembrane agrin"/>
    <property type="match status" value="1"/>
</dbReference>